<reference evidence="3" key="1">
    <citation type="submission" date="2016-06" db="UniProtKB">
        <authorList>
            <consortium name="WormBaseParasite"/>
        </authorList>
    </citation>
    <scope>IDENTIFICATION</scope>
</reference>
<evidence type="ECO:0000313" key="1">
    <source>
        <dbReference type="EMBL" id="VDK53622.1"/>
    </source>
</evidence>
<organism evidence="3">
    <name type="scientific">Gongylonema pulchrum</name>
    <dbReference type="NCBI Taxonomy" id="637853"/>
    <lineage>
        <taxon>Eukaryota</taxon>
        <taxon>Metazoa</taxon>
        <taxon>Ecdysozoa</taxon>
        <taxon>Nematoda</taxon>
        <taxon>Chromadorea</taxon>
        <taxon>Rhabditida</taxon>
        <taxon>Spirurina</taxon>
        <taxon>Spiruromorpha</taxon>
        <taxon>Spiruroidea</taxon>
        <taxon>Gongylonematidae</taxon>
        <taxon>Gongylonema</taxon>
    </lineage>
</organism>
<dbReference type="AlphaFoldDB" id="A0A183DBR3"/>
<protein>
    <submittedName>
        <fullName evidence="1 3">Uncharacterized protein</fullName>
    </submittedName>
</protein>
<evidence type="ECO:0000313" key="2">
    <source>
        <dbReference type="Proteomes" id="UP000271098"/>
    </source>
</evidence>
<evidence type="ECO:0000313" key="3">
    <source>
        <dbReference type="WBParaSite" id="GPUH_0000616201-mRNA-1"/>
    </source>
</evidence>
<dbReference type="OrthoDB" id="5813806at2759"/>
<proteinExistence type="predicted"/>
<accession>A0A183DBR3</accession>
<dbReference type="EMBL" id="UYRT01014021">
    <property type="protein sequence ID" value="VDK53622.1"/>
    <property type="molecule type" value="Genomic_DNA"/>
</dbReference>
<keyword evidence="2" id="KW-1185">Reference proteome</keyword>
<name>A0A183DBR3_9BILA</name>
<gene>
    <name evidence="1" type="ORF">GPUH_LOCUS6157</name>
</gene>
<dbReference type="WBParaSite" id="GPUH_0000616201-mRNA-1">
    <property type="protein sequence ID" value="GPUH_0000616201-mRNA-1"/>
    <property type="gene ID" value="GPUH_0000616201"/>
</dbReference>
<dbReference type="Proteomes" id="UP000271098">
    <property type="component" value="Unassembled WGS sequence"/>
</dbReference>
<sequence>MRDICDPNELIGALDVLQDYYKHDLLDQMRSLTESATEHLYPFMCRQYLPVEYHLKVSSFLTKFIECLSICLCDTLVLIILDQIFLGIVTDNIKIEEIFA</sequence>
<reference evidence="1 2" key="2">
    <citation type="submission" date="2018-11" db="EMBL/GenBank/DDBJ databases">
        <authorList>
            <consortium name="Pathogen Informatics"/>
        </authorList>
    </citation>
    <scope>NUCLEOTIDE SEQUENCE [LARGE SCALE GENOMIC DNA]</scope>
</reference>